<dbReference type="AlphaFoldDB" id="A0AAN9XVD7"/>
<proteinExistence type="predicted"/>
<gene>
    <name evidence="1" type="ORF">VNO78_02706</name>
</gene>
<organism evidence="1 2">
    <name type="scientific">Psophocarpus tetragonolobus</name>
    <name type="common">Winged bean</name>
    <name type="synonym">Dolichos tetragonolobus</name>
    <dbReference type="NCBI Taxonomy" id="3891"/>
    <lineage>
        <taxon>Eukaryota</taxon>
        <taxon>Viridiplantae</taxon>
        <taxon>Streptophyta</taxon>
        <taxon>Embryophyta</taxon>
        <taxon>Tracheophyta</taxon>
        <taxon>Spermatophyta</taxon>
        <taxon>Magnoliopsida</taxon>
        <taxon>eudicotyledons</taxon>
        <taxon>Gunneridae</taxon>
        <taxon>Pentapetalae</taxon>
        <taxon>rosids</taxon>
        <taxon>fabids</taxon>
        <taxon>Fabales</taxon>
        <taxon>Fabaceae</taxon>
        <taxon>Papilionoideae</taxon>
        <taxon>50 kb inversion clade</taxon>
        <taxon>NPAAA clade</taxon>
        <taxon>indigoferoid/millettioid clade</taxon>
        <taxon>Phaseoleae</taxon>
        <taxon>Psophocarpus</taxon>
    </lineage>
</organism>
<keyword evidence="2" id="KW-1185">Reference proteome</keyword>
<reference evidence="1 2" key="1">
    <citation type="submission" date="2024-01" db="EMBL/GenBank/DDBJ databases">
        <title>The genomes of 5 underutilized Papilionoideae crops provide insights into root nodulation and disease resistanc.</title>
        <authorList>
            <person name="Jiang F."/>
        </authorList>
    </citation>
    <scope>NUCLEOTIDE SEQUENCE [LARGE SCALE GENOMIC DNA]</scope>
    <source>
        <strain evidence="1">DUOXIRENSHENG_FW03</strain>
        <tissue evidence="1">Leaves</tissue>
    </source>
</reference>
<protein>
    <submittedName>
        <fullName evidence="1">Uncharacterized protein</fullName>
    </submittedName>
</protein>
<sequence length="129" mass="14776">MRKKDDQLDRRIDNSPTEKKLLQYSRRKFKSKQRCFPVASVTEIPEADIIDSKFNNFTLDGGNQEYQFICKSNNEEVALSPASLVNQSTLASTRKRSLKEVCDVQRELYSSADLHNTVILDAEGDMLKD</sequence>
<dbReference type="EMBL" id="JAYMYS010000001">
    <property type="protein sequence ID" value="KAK7411273.1"/>
    <property type="molecule type" value="Genomic_DNA"/>
</dbReference>
<accession>A0AAN9XVD7</accession>
<name>A0AAN9XVD7_PSOTE</name>
<evidence type="ECO:0000313" key="1">
    <source>
        <dbReference type="EMBL" id="KAK7411273.1"/>
    </source>
</evidence>
<dbReference type="Proteomes" id="UP001386955">
    <property type="component" value="Unassembled WGS sequence"/>
</dbReference>
<comment type="caution">
    <text evidence="1">The sequence shown here is derived from an EMBL/GenBank/DDBJ whole genome shotgun (WGS) entry which is preliminary data.</text>
</comment>
<evidence type="ECO:0000313" key="2">
    <source>
        <dbReference type="Proteomes" id="UP001386955"/>
    </source>
</evidence>